<evidence type="ECO:0000313" key="1">
    <source>
        <dbReference type="EMBL" id="RHZ48075.1"/>
    </source>
</evidence>
<sequence length="1331" mass="154512">MPYPIQESNEEVSEIISDINDMFLNSEEFQSVLEGLPSSSKTRENPSQDLYEFEECEEYDGDISLILQSNIIQDSEMFEEILNFEEPENPKLIEEVLQSQSNEELRNSEFFEERFRSIEESEIEEPEIKINEFPNEAYADLMTLVTKHNLNNKAGNAIIKFFNKHSNVSVSLLLKNIVVEYFIHYCSIVNCIENLLSNPEITKHFAYDYEDLMFKEEKSYGEQFTGNWWKSMNASISSVAKVLSIILYSDATTLDTLKKKESNEEVSEIISDINDMFLNSEEFQSVLEGLPSSSKTRENPSQDLYEFEECEEYDGDISLILQSNIIQDSEMFEEILNFEEPENPKLIEEVLQSQSNEELRNSEFFEERFRSIEESEIEEPEIKINEFPNEAYADLMTLVTKHNLNNKAGNAIIKFFNKHSNVSVSLLLKNIVVEYFIHYCSIVNCIENLLSNPEITKHFAYDYEDLMFKEEKSYGEQFTGNWWKSMNASISSVAKVLSIILYSDATTLDTLKKKESNEEVSEIISDINDMFLNSEEFQSVLEGLPSSSKTRENPSQDLYEFEECEEYDGDISLILQSNIIQDSEMFEEILNFEEPENPKLIEEVLQSQSNEELRNSEFFEERFRSIEESEIEEPEIKINEFPNEAYADLMTLVTKHNLNNKAGNAIIKFFNKHSNVSVSLLLKNIVVEYFIHYCSIVNCIENLLSNPEITKHFAYDYEDLMFKEEKSYGEQFTGNWWKSMNASISSVAKVLSIILYSDATTLDTLKKSLLYHICISLGNIPTWQRNKEDAKQLLGYLPIISAKDETEKKSSEFKILVRKTFHNSIKFLLEPLFENASIDLKIDGKRIWFYPRISTVICDWPEACTFSLTYKSSNSNYPCHFCLVSKDNLTNTCLRKSQAVLCNKENMKKYYDNDTTKEAKESNEEVSEIISDINDMFLNSEEFQSVLEGLPSSSKTRENPSQDLYEFEECEEYDGDISLILQSNIIQDSEMFEEILNFEEPENPKLIEEVLQSQSNEELRNSEFFEERFRSIEESEIEEPEIKINEFPNEAYADLMTLVTKHNLNNKAGNAIIKFFNKHSNVSVSLLLKNIVVEYFIHYCSIVNCIENLLSNPEITKHFAYDYEDLMFKEEKSYGEQFTGNWWKSMNASISSVAKVLSIILYSDATTLDTLKKSLLYHICISLGNIPTWQRNKEDAKQLLGYLPIISAKDETEKKSSEFKILVRKTFHNSIKFLLEPLFENASIDLKIDGKRIWFYPRISTVICDWPEACTFSLTYKSSNSNYPCHFCLVSKDNLTNTCLRKSQAVLCNKENMKKYYDNDTTKEASLELVL</sequence>
<accession>A0A397GAM1</accession>
<proteinExistence type="predicted"/>
<dbReference type="OrthoDB" id="2429737at2759"/>
<name>A0A397GAM1_9GLOM</name>
<dbReference type="Proteomes" id="UP000266861">
    <property type="component" value="Unassembled WGS sequence"/>
</dbReference>
<dbReference type="InterPro" id="IPR041078">
    <property type="entry name" value="Plavaka"/>
</dbReference>
<protein>
    <submittedName>
        <fullName evidence="1">Uncharacterized protein</fullName>
    </submittedName>
</protein>
<dbReference type="Pfam" id="PF03382">
    <property type="entry name" value="DUF285"/>
    <property type="match status" value="2"/>
</dbReference>
<reference evidence="1 2" key="1">
    <citation type="submission" date="2018-08" db="EMBL/GenBank/DDBJ databases">
        <title>Genome and evolution of the arbuscular mycorrhizal fungus Diversispora epigaea (formerly Glomus versiforme) and its bacterial endosymbionts.</title>
        <authorList>
            <person name="Sun X."/>
            <person name="Fei Z."/>
            <person name="Harrison M."/>
        </authorList>
    </citation>
    <scope>NUCLEOTIDE SEQUENCE [LARGE SCALE GENOMIC DNA]</scope>
    <source>
        <strain evidence="1 2">IT104</strain>
    </source>
</reference>
<comment type="caution">
    <text evidence="1">The sequence shown here is derived from an EMBL/GenBank/DDBJ whole genome shotgun (WGS) entry which is preliminary data.</text>
</comment>
<evidence type="ECO:0000313" key="2">
    <source>
        <dbReference type="Proteomes" id="UP000266861"/>
    </source>
</evidence>
<organism evidence="1 2">
    <name type="scientific">Diversispora epigaea</name>
    <dbReference type="NCBI Taxonomy" id="1348612"/>
    <lineage>
        <taxon>Eukaryota</taxon>
        <taxon>Fungi</taxon>
        <taxon>Fungi incertae sedis</taxon>
        <taxon>Mucoromycota</taxon>
        <taxon>Glomeromycotina</taxon>
        <taxon>Glomeromycetes</taxon>
        <taxon>Diversisporales</taxon>
        <taxon>Diversisporaceae</taxon>
        <taxon>Diversispora</taxon>
    </lineage>
</organism>
<dbReference type="EMBL" id="PQFF01000476">
    <property type="protein sequence ID" value="RHZ48075.1"/>
    <property type="molecule type" value="Genomic_DNA"/>
</dbReference>
<dbReference type="InterPro" id="IPR005046">
    <property type="entry name" value="DUF285"/>
</dbReference>
<keyword evidence="2" id="KW-1185">Reference proteome</keyword>
<dbReference type="Pfam" id="PF18759">
    <property type="entry name" value="Plavaka"/>
    <property type="match status" value="4"/>
</dbReference>
<gene>
    <name evidence="1" type="ORF">Glove_561g23</name>
</gene>